<keyword evidence="1" id="KW-1133">Transmembrane helix</keyword>
<keyword evidence="1" id="KW-0472">Membrane</keyword>
<protein>
    <recommendedName>
        <fullName evidence="3">Type II secretory pathway, pseudopilin PulG</fullName>
    </recommendedName>
</protein>
<proteinExistence type="predicted"/>
<organism evidence="2">
    <name type="scientific">mine drainage metagenome</name>
    <dbReference type="NCBI Taxonomy" id="410659"/>
    <lineage>
        <taxon>unclassified sequences</taxon>
        <taxon>metagenomes</taxon>
        <taxon>ecological metagenomes</taxon>
    </lineage>
</organism>
<dbReference type="AlphaFoldDB" id="A0A1J5PSS5"/>
<keyword evidence="1" id="KW-0812">Transmembrane</keyword>
<evidence type="ECO:0000256" key="1">
    <source>
        <dbReference type="SAM" id="Phobius"/>
    </source>
</evidence>
<comment type="caution">
    <text evidence="2">The sequence shown here is derived from an EMBL/GenBank/DDBJ whole genome shotgun (WGS) entry which is preliminary data.</text>
</comment>
<evidence type="ECO:0000313" key="2">
    <source>
        <dbReference type="EMBL" id="OIQ68339.1"/>
    </source>
</evidence>
<dbReference type="EMBL" id="MLJW01005369">
    <property type="protein sequence ID" value="OIQ68339.1"/>
    <property type="molecule type" value="Genomic_DNA"/>
</dbReference>
<feature type="transmembrane region" description="Helical" evidence="1">
    <location>
        <begin position="26"/>
        <end position="50"/>
    </location>
</feature>
<sequence>MCTAVRREHRGWVNLMPTGSRQQAGFTYIGLLIAVVLFGLASVGAARLLAATERAGRETELLFIGHQFRQAIGSYFQSGPTAGQYPSTLEDLLLDKRYPTPHRYLRRLFVDPITSRADWGVVNAPEGGIMGVYSRSEREPKKRANFDVQDADIAAAVAAKLGLNGGQAPNPQPFAAPALQPAPLESAPYSYQDWKFVYRPPPTGGARQPAGG</sequence>
<gene>
    <name evidence="2" type="ORF">GALL_500710</name>
</gene>
<reference evidence="2" key="1">
    <citation type="submission" date="2016-10" db="EMBL/GenBank/DDBJ databases">
        <title>Sequence of Gallionella enrichment culture.</title>
        <authorList>
            <person name="Poehlein A."/>
            <person name="Muehling M."/>
            <person name="Daniel R."/>
        </authorList>
    </citation>
    <scope>NUCLEOTIDE SEQUENCE</scope>
</reference>
<name>A0A1J5PSS5_9ZZZZ</name>
<accession>A0A1J5PSS5</accession>
<evidence type="ECO:0008006" key="3">
    <source>
        <dbReference type="Google" id="ProtNLM"/>
    </source>
</evidence>